<organism evidence="1 2">
    <name type="scientific">Thelephora ganbajun</name>
    <name type="common">Ganba fungus</name>
    <dbReference type="NCBI Taxonomy" id="370292"/>
    <lineage>
        <taxon>Eukaryota</taxon>
        <taxon>Fungi</taxon>
        <taxon>Dikarya</taxon>
        <taxon>Basidiomycota</taxon>
        <taxon>Agaricomycotina</taxon>
        <taxon>Agaricomycetes</taxon>
        <taxon>Thelephorales</taxon>
        <taxon>Thelephoraceae</taxon>
        <taxon>Thelephora</taxon>
    </lineage>
</organism>
<evidence type="ECO:0000313" key="2">
    <source>
        <dbReference type="Proteomes" id="UP000886501"/>
    </source>
</evidence>
<dbReference type="EMBL" id="MU117963">
    <property type="protein sequence ID" value="KAF9653767.1"/>
    <property type="molecule type" value="Genomic_DNA"/>
</dbReference>
<keyword evidence="2" id="KW-1185">Reference proteome</keyword>
<reference evidence="1" key="1">
    <citation type="submission" date="2019-10" db="EMBL/GenBank/DDBJ databases">
        <authorList>
            <consortium name="DOE Joint Genome Institute"/>
            <person name="Kuo A."/>
            <person name="Miyauchi S."/>
            <person name="Kiss E."/>
            <person name="Drula E."/>
            <person name="Kohler A."/>
            <person name="Sanchez-Garcia M."/>
            <person name="Andreopoulos B."/>
            <person name="Barry K.W."/>
            <person name="Bonito G."/>
            <person name="Buee M."/>
            <person name="Carver A."/>
            <person name="Chen C."/>
            <person name="Cichocki N."/>
            <person name="Clum A."/>
            <person name="Culley D."/>
            <person name="Crous P.W."/>
            <person name="Fauchery L."/>
            <person name="Girlanda M."/>
            <person name="Hayes R."/>
            <person name="Keri Z."/>
            <person name="Labutti K."/>
            <person name="Lipzen A."/>
            <person name="Lombard V."/>
            <person name="Magnuson J."/>
            <person name="Maillard F."/>
            <person name="Morin E."/>
            <person name="Murat C."/>
            <person name="Nolan M."/>
            <person name="Ohm R."/>
            <person name="Pangilinan J."/>
            <person name="Pereira M."/>
            <person name="Perotto S."/>
            <person name="Peter M."/>
            <person name="Riley R."/>
            <person name="Sitrit Y."/>
            <person name="Stielow B."/>
            <person name="Szollosi G."/>
            <person name="Zifcakova L."/>
            <person name="Stursova M."/>
            <person name="Spatafora J.W."/>
            <person name="Tedersoo L."/>
            <person name="Vaario L.-M."/>
            <person name="Yamada A."/>
            <person name="Yan M."/>
            <person name="Wang P."/>
            <person name="Xu J."/>
            <person name="Bruns T."/>
            <person name="Baldrian P."/>
            <person name="Vilgalys R."/>
            <person name="Henrissat B."/>
            <person name="Grigoriev I.V."/>
            <person name="Hibbett D."/>
            <person name="Nagy L.G."/>
            <person name="Martin F.M."/>
        </authorList>
    </citation>
    <scope>NUCLEOTIDE SEQUENCE</scope>
    <source>
        <strain evidence="1">P2</strain>
    </source>
</reference>
<gene>
    <name evidence="1" type="ORF">BDM02DRAFT_1676093</name>
</gene>
<protein>
    <submittedName>
        <fullName evidence="1">Uncharacterized protein</fullName>
    </submittedName>
</protein>
<comment type="caution">
    <text evidence="1">The sequence shown here is derived from an EMBL/GenBank/DDBJ whole genome shotgun (WGS) entry which is preliminary data.</text>
</comment>
<sequence length="367" mass="39970">MSSARKLTDIPSCMRMSFNYPWESSPEKEIDDPLSYNLPDITSDFEVIYGEGAAKNFFLSTPFPSTPTKDSIFLPAPQGDLPYTDILLELFGPELTPGLLSKTESSPASLSGYASDLSSLSCLSPSPSPEHGVPGGKKEQQTTISNARTRSVPYRRRPLDSPHSPASPFGWSDCSRLPPSPASSLRSSTSSSVSSSHDDVLTAGFMRSLQFSTPRTPTAGPSSLPESHGSALCPQRLSTSPAKLRLPQNITANFSQQPDAFARRYCRYPGCNKRFSDKRTTERHRLTHLKFGTYVCPNPTCDSRTKARPHFASDFSLGRHLRLAAADSPCAVGKGQKLSLFKLNAAQVEALVQQALIPFDPAIHTPF</sequence>
<name>A0ACB6ZW48_THEGA</name>
<accession>A0ACB6ZW48</accession>
<evidence type="ECO:0000313" key="1">
    <source>
        <dbReference type="EMBL" id="KAF9653767.1"/>
    </source>
</evidence>
<reference evidence="1" key="2">
    <citation type="journal article" date="2020" name="Nat. Commun.">
        <title>Large-scale genome sequencing of mycorrhizal fungi provides insights into the early evolution of symbiotic traits.</title>
        <authorList>
            <person name="Miyauchi S."/>
            <person name="Kiss E."/>
            <person name="Kuo A."/>
            <person name="Drula E."/>
            <person name="Kohler A."/>
            <person name="Sanchez-Garcia M."/>
            <person name="Morin E."/>
            <person name="Andreopoulos B."/>
            <person name="Barry K.W."/>
            <person name="Bonito G."/>
            <person name="Buee M."/>
            <person name="Carver A."/>
            <person name="Chen C."/>
            <person name="Cichocki N."/>
            <person name="Clum A."/>
            <person name="Culley D."/>
            <person name="Crous P.W."/>
            <person name="Fauchery L."/>
            <person name="Girlanda M."/>
            <person name="Hayes R.D."/>
            <person name="Keri Z."/>
            <person name="LaButti K."/>
            <person name="Lipzen A."/>
            <person name="Lombard V."/>
            <person name="Magnuson J."/>
            <person name="Maillard F."/>
            <person name="Murat C."/>
            <person name="Nolan M."/>
            <person name="Ohm R.A."/>
            <person name="Pangilinan J."/>
            <person name="Pereira M.F."/>
            <person name="Perotto S."/>
            <person name="Peter M."/>
            <person name="Pfister S."/>
            <person name="Riley R."/>
            <person name="Sitrit Y."/>
            <person name="Stielow J.B."/>
            <person name="Szollosi G."/>
            <person name="Zifcakova L."/>
            <person name="Stursova M."/>
            <person name="Spatafora J.W."/>
            <person name="Tedersoo L."/>
            <person name="Vaario L.M."/>
            <person name="Yamada A."/>
            <person name="Yan M."/>
            <person name="Wang P."/>
            <person name="Xu J."/>
            <person name="Bruns T."/>
            <person name="Baldrian P."/>
            <person name="Vilgalys R."/>
            <person name="Dunand C."/>
            <person name="Henrissat B."/>
            <person name="Grigoriev I.V."/>
            <person name="Hibbett D."/>
            <person name="Nagy L.G."/>
            <person name="Martin F.M."/>
        </authorList>
    </citation>
    <scope>NUCLEOTIDE SEQUENCE</scope>
    <source>
        <strain evidence="1">P2</strain>
    </source>
</reference>
<proteinExistence type="predicted"/>
<dbReference type="Proteomes" id="UP000886501">
    <property type="component" value="Unassembled WGS sequence"/>
</dbReference>